<proteinExistence type="predicted"/>
<name>Q0CFA8_ASPTN</name>
<dbReference type="RefSeq" id="XP_001216247.1">
    <property type="nucleotide sequence ID" value="XM_001216247.1"/>
</dbReference>
<dbReference type="STRING" id="341663.Q0CFA8"/>
<gene>
    <name evidence="2" type="ORF">ATEG_07626</name>
</gene>
<evidence type="ECO:0000313" key="3">
    <source>
        <dbReference type="Proteomes" id="UP000007963"/>
    </source>
</evidence>
<dbReference type="GeneID" id="4322694"/>
<dbReference type="AlphaFoldDB" id="Q0CFA8"/>
<accession>Q0CFA8</accession>
<evidence type="ECO:0000256" key="1">
    <source>
        <dbReference type="SAM" id="MobiDB-lite"/>
    </source>
</evidence>
<sequence>MVMLKQIGPQVTWFCCECDTYMEKGVCQKSECSHYTCKECTMESNVGDDVEWTCCRCDSSMTDGVCDDSGCEHLTCEWCEWEMVHSEDSDADEDSDDGSDEWSDENPYSAGWLRTEQIDVDSGRREIDWEPIHAERERLAAIPA</sequence>
<organism evidence="2 3">
    <name type="scientific">Aspergillus terreus (strain NIH 2624 / FGSC A1156)</name>
    <dbReference type="NCBI Taxonomy" id="341663"/>
    <lineage>
        <taxon>Eukaryota</taxon>
        <taxon>Fungi</taxon>
        <taxon>Dikarya</taxon>
        <taxon>Ascomycota</taxon>
        <taxon>Pezizomycotina</taxon>
        <taxon>Eurotiomycetes</taxon>
        <taxon>Eurotiomycetidae</taxon>
        <taxon>Eurotiales</taxon>
        <taxon>Aspergillaceae</taxon>
        <taxon>Aspergillus</taxon>
        <taxon>Aspergillus subgen. Circumdati</taxon>
    </lineage>
</organism>
<dbReference type="EMBL" id="CH476604">
    <property type="protein sequence ID" value="EAU31888.1"/>
    <property type="molecule type" value="Genomic_DNA"/>
</dbReference>
<feature type="region of interest" description="Disordered" evidence="1">
    <location>
        <begin position="87"/>
        <end position="115"/>
    </location>
</feature>
<reference evidence="3" key="1">
    <citation type="submission" date="2005-09" db="EMBL/GenBank/DDBJ databases">
        <title>Annotation of the Aspergillus terreus NIH2624 genome.</title>
        <authorList>
            <person name="Birren B.W."/>
            <person name="Lander E.S."/>
            <person name="Galagan J.E."/>
            <person name="Nusbaum C."/>
            <person name="Devon K."/>
            <person name="Henn M."/>
            <person name="Ma L.-J."/>
            <person name="Jaffe D.B."/>
            <person name="Butler J."/>
            <person name="Alvarez P."/>
            <person name="Gnerre S."/>
            <person name="Grabherr M."/>
            <person name="Kleber M."/>
            <person name="Mauceli E.W."/>
            <person name="Brockman W."/>
            <person name="Rounsley S."/>
            <person name="Young S.K."/>
            <person name="LaButti K."/>
            <person name="Pushparaj V."/>
            <person name="DeCaprio D."/>
            <person name="Crawford M."/>
            <person name="Koehrsen M."/>
            <person name="Engels R."/>
            <person name="Montgomery P."/>
            <person name="Pearson M."/>
            <person name="Howarth C."/>
            <person name="Larson L."/>
            <person name="Luoma S."/>
            <person name="White J."/>
            <person name="Alvarado L."/>
            <person name="Kodira C.D."/>
            <person name="Zeng Q."/>
            <person name="Oleary S."/>
            <person name="Yandava C."/>
            <person name="Denning D.W."/>
            <person name="Nierman W.C."/>
            <person name="Milne T."/>
            <person name="Madden K."/>
        </authorList>
    </citation>
    <scope>NUCLEOTIDE SEQUENCE [LARGE SCALE GENOMIC DNA]</scope>
    <source>
        <strain evidence="3">NIH 2624 / FGSC A1156</strain>
    </source>
</reference>
<dbReference type="Proteomes" id="UP000007963">
    <property type="component" value="Unassembled WGS sequence"/>
</dbReference>
<dbReference type="VEuPathDB" id="FungiDB:ATEG_07626"/>
<feature type="compositionally biased region" description="Acidic residues" evidence="1">
    <location>
        <begin position="89"/>
        <end position="104"/>
    </location>
</feature>
<evidence type="ECO:0000313" key="2">
    <source>
        <dbReference type="EMBL" id="EAU31888.1"/>
    </source>
</evidence>
<protein>
    <submittedName>
        <fullName evidence="2">Uncharacterized protein</fullName>
    </submittedName>
</protein>
<dbReference type="HOGENOM" id="CLU_1796065_0_0_1"/>